<accession>A0ABQ5DHV5</accession>
<dbReference type="GO" id="GO:0003964">
    <property type="term" value="F:RNA-directed DNA polymerase activity"/>
    <property type="evidence" value="ECO:0007669"/>
    <property type="project" value="UniProtKB-KW"/>
</dbReference>
<evidence type="ECO:0000259" key="1">
    <source>
        <dbReference type="PROSITE" id="PS50994"/>
    </source>
</evidence>
<reference evidence="2" key="1">
    <citation type="journal article" date="2022" name="Int. J. Mol. Sci.">
        <title>Draft Genome of Tanacetum Coccineum: Genomic Comparison of Closely Related Tanacetum-Family Plants.</title>
        <authorList>
            <person name="Yamashiro T."/>
            <person name="Shiraishi A."/>
            <person name="Nakayama K."/>
            <person name="Satake H."/>
        </authorList>
    </citation>
    <scope>NUCLEOTIDE SEQUENCE</scope>
</reference>
<evidence type="ECO:0000313" key="3">
    <source>
        <dbReference type="Proteomes" id="UP001151760"/>
    </source>
</evidence>
<evidence type="ECO:0000313" key="2">
    <source>
        <dbReference type="EMBL" id="GJT37846.1"/>
    </source>
</evidence>
<dbReference type="InterPro" id="IPR050951">
    <property type="entry name" value="Retrovirus_Pol_polyprotein"/>
</dbReference>
<gene>
    <name evidence="2" type="ORF">Tco_0937711</name>
</gene>
<dbReference type="Proteomes" id="UP001151760">
    <property type="component" value="Unassembled WGS sequence"/>
</dbReference>
<dbReference type="InterPro" id="IPR012337">
    <property type="entry name" value="RNaseH-like_sf"/>
</dbReference>
<dbReference type="PANTHER" id="PTHR37984">
    <property type="entry name" value="PROTEIN CBG26694"/>
    <property type="match status" value="1"/>
</dbReference>
<sequence>METLTRLYIKEIVSRHGVPISIISDRDSHFTSRFWQSLQNALGTQLDMSTAYHPETDGQSERTIQTLEDMLRACVIDFGKGWERHLPLVEFSYNNKITVCWSKVFNVQRSWTQKLIHETTEKKVKIRQQACNLARDRKEVTSMPTSECTESDSRRCKRVGANSFSESHMVEQSNNRNVRRRAQTDPSVSNALSNEPADHIVALHAAPQYGSRTSAAKKLMATAILEWNNGKKLMAVRIVKYSMRRKPTVVVHCNCWKGGGLIVVGYKAAKDGVKCSMRGDEVSDAIKQYVNRQAESAATPCYTPPEVAGETGVRNPFFFSLVVFQRRRHVSFIMLTGQNNKDMLIPVLDPFDRNSESAEDTSGQVCHQCRRDDRHNVVWCLKVGYNRRGLEQREHNGEAQVSEAYSTVGIPDYVAPEVPLKKGYSLKCDC</sequence>
<dbReference type="InterPro" id="IPR001584">
    <property type="entry name" value="Integrase_cat-core"/>
</dbReference>
<organism evidence="2 3">
    <name type="scientific">Tanacetum coccineum</name>
    <dbReference type="NCBI Taxonomy" id="301880"/>
    <lineage>
        <taxon>Eukaryota</taxon>
        <taxon>Viridiplantae</taxon>
        <taxon>Streptophyta</taxon>
        <taxon>Embryophyta</taxon>
        <taxon>Tracheophyta</taxon>
        <taxon>Spermatophyta</taxon>
        <taxon>Magnoliopsida</taxon>
        <taxon>eudicotyledons</taxon>
        <taxon>Gunneridae</taxon>
        <taxon>Pentapetalae</taxon>
        <taxon>asterids</taxon>
        <taxon>campanulids</taxon>
        <taxon>Asterales</taxon>
        <taxon>Asteraceae</taxon>
        <taxon>Asteroideae</taxon>
        <taxon>Anthemideae</taxon>
        <taxon>Anthemidinae</taxon>
        <taxon>Tanacetum</taxon>
    </lineage>
</organism>
<reference evidence="2" key="2">
    <citation type="submission" date="2022-01" db="EMBL/GenBank/DDBJ databases">
        <authorList>
            <person name="Yamashiro T."/>
            <person name="Shiraishi A."/>
            <person name="Satake H."/>
            <person name="Nakayama K."/>
        </authorList>
    </citation>
    <scope>NUCLEOTIDE SEQUENCE</scope>
</reference>
<protein>
    <submittedName>
        <fullName evidence="2">Reverse transcriptase domain-containing protein</fullName>
    </submittedName>
</protein>
<dbReference type="SUPFAM" id="SSF53098">
    <property type="entry name" value="Ribonuclease H-like"/>
    <property type="match status" value="1"/>
</dbReference>
<dbReference type="InterPro" id="IPR036397">
    <property type="entry name" value="RNaseH_sf"/>
</dbReference>
<dbReference type="Gene3D" id="3.30.420.10">
    <property type="entry name" value="Ribonuclease H-like superfamily/Ribonuclease H"/>
    <property type="match status" value="1"/>
</dbReference>
<dbReference type="EMBL" id="BQNB010015257">
    <property type="protein sequence ID" value="GJT37846.1"/>
    <property type="molecule type" value="Genomic_DNA"/>
</dbReference>
<comment type="caution">
    <text evidence="2">The sequence shown here is derived from an EMBL/GenBank/DDBJ whole genome shotgun (WGS) entry which is preliminary data.</text>
</comment>
<keyword evidence="2" id="KW-0808">Transferase</keyword>
<dbReference type="PROSITE" id="PS50994">
    <property type="entry name" value="INTEGRASE"/>
    <property type="match status" value="1"/>
</dbReference>
<feature type="domain" description="Integrase catalytic" evidence="1">
    <location>
        <begin position="1"/>
        <end position="96"/>
    </location>
</feature>
<proteinExistence type="predicted"/>
<dbReference type="PANTHER" id="PTHR37984:SF15">
    <property type="entry name" value="INTEGRASE CATALYTIC DOMAIN-CONTAINING PROTEIN"/>
    <property type="match status" value="1"/>
</dbReference>
<keyword evidence="3" id="KW-1185">Reference proteome</keyword>
<keyword evidence="2" id="KW-0695">RNA-directed DNA polymerase</keyword>
<name>A0ABQ5DHV5_9ASTR</name>
<keyword evidence="2" id="KW-0548">Nucleotidyltransferase</keyword>